<dbReference type="InterPro" id="IPR018333">
    <property type="entry name" value="Squalene_cyclase"/>
</dbReference>
<dbReference type="Gene3D" id="1.50.10.20">
    <property type="match status" value="2"/>
</dbReference>
<dbReference type="GO" id="GO:0016829">
    <property type="term" value="F:lyase activity"/>
    <property type="evidence" value="ECO:0007669"/>
    <property type="project" value="UniProtKB-KW"/>
</dbReference>
<keyword evidence="8" id="KW-1185">Reference proteome</keyword>
<feature type="domain" description="Squalene cyclase N-terminal" evidence="6">
    <location>
        <begin position="17"/>
        <end position="212"/>
    </location>
</feature>
<evidence type="ECO:0000259" key="5">
    <source>
        <dbReference type="Pfam" id="PF13243"/>
    </source>
</evidence>
<dbReference type="EC" id="4.2.1.137" evidence="7"/>
<dbReference type="InterPro" id="IPR002365">
    <property type="entry name" value="Terpene_synthase_CS"/>
</dbReference>
<feature type="domain" description="Squalene cyclase C-terminal" evidence="5">
    <location>
        <begin position="289"/>
        <end position="590"/>
    </location>
</feature>
<keyword evidence="4" id="KW-0413">Isomerase</keyword>
<comment type="similarity">
    <text evidence="2">Belongs to the terpene cyclase/mutase family.</text>
</comment>
<comment type="pathway">
    <text evidence="1">Secondary metabolite biosynthesis; hopanoid biosynthesis.</text>
</comment>
<protein>
    <submittedName>
        <fullName evidence="7">Sporulenol synthase</fullName>
        <ecNumber evidence="7">4.2.1.137</ecNumber>
    </submittedName>
</protein>
<dbReference type="Pfam" id="PF13249">
    <property type="entry name" value="SQHop_cyclase_N"/>
    <property type="match status" value="1"/>
</dbReference>
<dbReference type="InterPro" id="IPR032697">
    <property type="entry name" value="SQ_cyclase_N"/>
</dbReference>
<evidence type="ECO:0000259" key="6">
    <source>
        <dbReference type="Pfam" id="PF13249"/>
    </source>
</evidence>
<sequence>MELNHQLSLKHAALLTKLHSMQQEDGSYHFCFESGAMTDAHMLLLLYAFDEDKPLQKQLQHRLIRTQSTAGHWKQYDDDHGHLSSTIEAYTALYVSGALKKEDERLQAAASFIRQNGGLEKAHVSTKALLALYHLYPWPSFFPLPLFLLKAPAWLSFSFQRLSSYVRTHFASLLILGHTRYTIKLPSDCTLFHLYQTNKYKKLQQQKPYASKSSTTKPFKKAEHYLLDHMEDDGTLHSYASATFLMVYALLALGYRKDAPLIKQAITGLKSHLFFDQTNQDVHLQNSPSSVWDTALLTYAMQERNSEQSTSSINRSATFILKRQQQSGGWGFSTSNSFHPDVDDTQAALRVLTPLVSSDHQAAIAWRKGLHWLLHRQNRDGGWAAFEKNSSAHLPIPLQNASDTIVDPSAADLTGRTLEFLGSHARLTTAHPGVKQGVQWLIETQQKDGSWLGRWGIAYLYGTWAAVTGMHAVGISADHLSMQKARQWLEQNSLTDGGWGESCQSDVAKRFIPLHTSTVVHTAWALDALVSLYPFPTEQMKYAAKQLLLWLDEEGIRTAYPTGGGLPGQFYIHYHSYRYCWPLLVISRYLNKYTLSEEDALSM</sequence>
<proteinExistence type="inferred from homology"/>
<evidence type="ECO:0000256" key="3">
    <source>
        <dbReference type="ARBA" id="ARBA00022737"/>
    </source>
</evidence>
<dbReference type="PROSITE" id="PS01074">
    <property type="entry name" value="TERPENE_SYNTHASES"/>
    <property type="match status" value="1"/>
</dbReference>
<evidence type="ECO:0000256" key="1">
    <source>
        <dbReference type="ARBA" id="ARBA00004999"/>
    </source>
</evidence>
<dbReference type="RefSeq" id="WP_204466867.1">
    <property type="nucleotide sequence ID" value="NZ_JAFBCV010000009.1"/>
</dbReference>
<accession>A0ABS2SVZ1</accession>
<keyword evidence="3" id="KW-0677">Repeat</keyword>
<name>A0ABS2SVZ1_9BACI</name>
<evidence type="ECO:0000313" key="7">
    <source>
        <dbReference type="EMBL" id="MBM7839677.1"/>
    </source>
</evidence>
<evidence type="ECO:0000256" key="4">
    <source>
        <dbReference type="ARBA" id="ARBA00023235"/>
    </source>
</evidence>
<dbReference type="Proteomes" id="UP001179280">
    <property type="component" value="Unassembled WGS sequence"/>
</dbReference>
<dbReference type="PANTHER" id="PTHR11764:SF20">
    <property type="entry name" value="LANOSTEROL SYNTHASE"/>
    <property type="match status" value="1"/>
</dbReference>
<reference evidence="7" key="1">
    <citation type="submission" date="2021-01" db="EMBL/GenBank/DDBJ databases">
        <title>Genomic Encyclopedia of Type Strains, Phase IV (KMG-IV): sequencing the most valuable type-strain genomes for metagenomic binning, comparative biology and taxonomic classification.</title>
        <authorList>
            <person name="Goeker M."/>
        </authorList>
    </citation>
    <scope>NUCLEOTIDE SEQUENCE</scope>
    <source>
        <strain evidence="7">DSM 21943</strain>
    </source>
</reference>
<keyword evidence="7" id="KW-0456">Lyase</keyword>
<dbReference type="Pfam" id="PF13243">
    <property type="entry name" value="SQHop_cyclase_C"/>
    <property type="match status" value="1"/>
</dbReference>
<evidence type="ECO:0000256" key="2">
    <source>
        <dbReference type="ARBA" id="ARBA00009755"/>
    </source>
</evidence>
<dbReference type="InterPro" id="IPR008930">
    <property type="entry name" value="Terpenoid_cyclase/PrenylTrfase"/>
</dbReference>
<comment type="caution">
    <text evidence="7">The sequence shown here is derived from an EMBL/GenBank/DDBJ whole genome shotgun (WGS) entry which is preliminary data.</text>
</comment>
<dbReference type="InterPro" id="IPR032696">
    <property type="entry name" value="SQ_cyclase_C"/>
</dbReference>
<evidence type="ECO:0000313" key="8">
    <source>
        <dbReference type="Proteomes" id="UP001179280"/>
    </source>
</evidence>
<gene>
    <name evidence="7" type="ORF">JOC54_002957</name>
</gene>
<dbReference type="PANTHER" id="PTHR11764">
    <property type="entry name" value="TERPENE CYCLASE/MUTASE FAMILY MEMBER"/>
    <property type="match status" value="1"/>
</dbReference>
<dbReference type="EMBL" id="JAFBCV010000009">
    <property type="protein sequence ID" value="MBM7839677.1"/>
    <property type="molecule type" value="Genomic_DNA"/>
</dbReference>
<dbReference type="SUPFAM" id="SSF48239">
    <property type="entry name" value="Terpenoid cyclases/Protein prenyltransferases"/>
    <property type="match status" value="2"/>
</dbReference>
<organism evidence="7 8">
    <name type="scientific">Shouchella xiaoxiensis</name>
    <dbReference type="NCBI Taxonomy" id="766895"/>
    <lineage>
        <taxon>Bacteria</taxon>
        <taxon>Bacillati</taxon>
        <taxon>Bacillota</taxon>
        <taxon>Bacilli</taxon>
        <taxon>Bacillales</taxon>
        <taxon>Bacillaceae</taxon>
        <taxon>Shouchella</taxon>
    </lineage>
</organism>